<proteinExistence type="predicted"/>
<evidence type="ECO:0000313" key="1">
    <source>
        <dbReference type="EMBL" id="QNE36872.1"/>
    </source>
</evidence>
<sequence length="100" mass="11655">MSVWTLNAAGEFRGTLNVTAVDRPWMFAAFHPAPAFERWRPLFEAHLESLNDVDLDVPEQRDRRGFDSALQQFVLLAETGSIVVYEDLHIRGDRAWWRLR</sequence>
<dbReference type="RefSeq" id="WP_185276299.1">
    <property type="nucleotide sequence ID" value="NZ_CP043641.1"/>
</dbReference>
<dbReference type="KEGG" id="lse:F1C12_18290"/>
<name>A0A7G6YEF7_9MICO</name>
<evidence type="ECO:0000313" key="2">
    <source>
        <dbReference type="Proteomes" id="UP000515511"/>
    </source>
</evidence>
<accession>A0A7G6YEF7</accession>
<organism evidence="1 2">
    <name type="scientific">Leifsonia shinshuensis</name>
    <dbReference type="NCBI Taxonomy" id="150026"/>
    <lineage>
        <taxon>Bacteria</taxon>
        <taxon>Bacillati</taxon>
        <taxon>Actinomycetota</taxon>
        <taxon>Actinomycetes</taxon>
        <taxon>Micrococcales</taxon>
        <taxon>Microbacteriaceae</taxon>
        <taxon>Leifsonia</taxon>
    </lineage>
</organism>
<protein>
    <submittedName>
        <fullName evidence="1">Uncharacterized protein</fullName>
    </submittedName>
</protein>
<dbReference type="AlphaFoldDB" id="A0A7G6YEF7"/>
<gene>
    <name evidence="1" type="ORF">F1C12_18290</name>
</gene>
<dbReference type="EMBL" id="CP043641">
    <property type="protein sequence ID" value="QNE36872.1"/>
    <property type="molecule type" value="Genomic_DNA"/>
</dbReference>
<reference evidence="2" key="1">
    <citation type="submission" date="2019-09" db="EMBL/GenBank/DDBJ databases">
        <title>Antimicrobial potential of Antarctic Bacteria.</title>
        <authorList>
            <person name="Benaud N."/>
            <person name="Edwards R.J."/>
            <person name="Ferrari B.C."/>
        </authorList>
    </citation>
    <scope>NUCLEOTIDE SEQUENCE [LARGE SCALE GENOMIC DNA]</scope>
    <source>
        <strain evidence="2">INR9</strain>
    </source>
</reference>
<dbReference type="Proteomes" id="UP000515511">
    <property type="component" value="Chromosome"/>
</dbReference>